<dbReference type="GO" id="GO:0032259">
    <property type="term" value="P:methylation"/>
    <property type="evidence" value="ECO:0007669"/>
    <property type="project" value="UniProtKB-KW"/>
</dbReference>
<evidence type="ECO:0000256" key="2">
    <source>
        <dbReference type="ARBA" id="ARBA00022603"/>
    </source>
</evidence>
<dbReference type="InterPro" id="IPR022446">
    <property type="entry name" value="MeTrfrase_put"/>
</dbReference>
<dbReference type="EMBL" id="JACHVP010000002">
    <property type="protein sequence ID" value="MBB2967704.1"/>
    <property type="molecule type" value="Genomic_DNA"/>
</dbReference>
<organism evidence="7 8">
    <name type="scientific">Leifsonia aquatica</name>
    <name type="common">Corynebacterium aquaticum</name>
    <dbReference type="NCBI Taxonomy" id="144185"/>
    <lineage>
        <taxon>Bacteria</taxon>
        <taxon>Bacillati</taxon>
        <taxon>Actinomycetota</taxon>
        <taxon>Actinomycetes</taxon>
        <taxon>Micrococcales</taxon>
        <taxon>Microbacteriaceae</taxon>
        <taxon>Leifsonia</taxon>
    </lineage>
</organism>
<dbReference type="Gene3D" id="3.40.50.150">
    <property type="entry name" value="Vaccinia Virus protein VP39"/>
    <property type="match status" value="1"/>
</dbReference>
<feature type="domain" description="Methyltransferase small" evidence="6">
    <location>
        <begin position="72"/>
        <end position="176"/>
    </location>
</feature>
<evidence type="ECO:0000256" key="4">
    <source>
        <dbReference type="ARBA" id="ARBA00022691"/>
    </source>
</evidence>
<keyword evidence="4" id="KW-0949">S-adenosyl-L-methionine</keyword>
<evidence type="ECO:0000256" key="5">
    <source>
        <dbReference type="ARBA" id="ARBA00048391"/>
    </source>
</evidence>
<protein>
    <recommendedName>
        <fullName evidence="1">peptide chain release factor N(5)-glutamine methyltransferase</fullName>
        <ecNumber evidence="1">2.1.1.297</ecNumber>
    </recommendedName>
</protein>
<dbReference type="Pfam" id="PF05175">
    <property type="entry name" value="MTS"/>
    <property type="match status" value="1"/>
</dbReference>
<dbReference type="InterPro" id="IPR029063">
    <property type="entry name" value="SAM-dependent_MTases_sf"/>
</dbReference>
<dbReference type="GO" id="GO:0102559">
    <property type="term" value="F:peptide chain release factor N(5)-glutamine methyltransferase activity"/>
    <property type="evidence" value="ECO:0007669"/>
    <property type="project" value="UniProtKB-EC"/>
</dbReference>
<accession>A0A7W4YKI4</accession>
<dbReference type="NCBIfam" id="TIGR00536">
    <property type="entry name" value="hemK_fam"/>
    <property type="match status" value="1"/>
</dbReference>
<dbReference type="NCBIfam" id="TIGR03704">
    <property type="entry name" value="PrmC_rel_meth"/>
    <property type="match status" value="1"/>
</dbReference>
<dbReference type="InterPro" id="IPR007848">
    <property type="entry name" value="Small_mtfrase_dom"/>
</dbReference>
<dbReference type="PANTHER" id="PTHR18895">
    <property type="entry name" value="HEMK METHYLTRANSFERASE"/>
    <property type="match status" value="1"/>
</dbReference>
<dbReference type="CDD" id="cd02440">
    <property type="entry name" value="AdoMet_MTases"/>
    <property type="match status" value="1"/>
</dbReference>
<dbReference type="SUPFAM" id="SSF53335">
    <property type="entry name" value="S-adenosyl-L-methionine-dependent methyltransferases"/>
    <property type="match status" value="1"/>
</dbReference>
<evidence type="ECO:0000259" key="6">
    <source>
        <dbReference type="Pfam" id="PF05175"/>
    </source>
</evidence>
<keyword evidence="2 7" id="KW-0489">Methyltransferase</keyword>
<evidence type="ECO:0000256" key="1">
    <source>
        <dbReference type="ARBA" id="ARBA00012771"/>
    </source>
</evidence>
<dbReference type="Proteomes" id="UP000538196">
    <property type="component" value="Unassembled WGS sequence"/>
</dbReference>
<sequence length="268" mass="27751">MIAPSTPPDPDPALVARLRAAGCVFAEDEAALLTEAAAGSQVELERLAARRVAGEPLEPLLGWAEFAGMRLRVEPGVFVPRHRTELLAERAAQEAAARPGATVLDLCCGVGAIGAVVLQRVPGVRLFAADIEPAAVRCARANLGPDGRVFEGDLFSALPGALRGTFDVIAVNAPYVPTREIPRMPPEARDHEPAVALDGGGDGLDVHRRIAAEAADWLTPGGVLLIEASDEQAPVSAALFEAAGLAAAVEQDDERGSTLVIARAAASS</sequence>
<dbReference type="InterPro" id="IPR050320">
    <property type="entry name" value="N5-glutamine_MTase"/>
</dbReference>
<evidence type="ECO:0000313" key="8">
    <source>
        <dbReference type="Proteomes" id="UP000538196"/>
    </source>
</evidence>
<dbReference type="RefSeq" id="WP_183428564.1">
    <property type="nucleotide sequence ID" value="NZ_JACHVP010000002.1"/>
</dbReference>
<comment type="caution">
    <text evidence="7">The sequence shown here is derived from an EMBL/GenBank/DDBJ whole genome shotgun (WGS) entry which is preliminary data.</text>
</comment>
<keyword evidence="8" id="KW-1185">Reference proteome</keyword>
<dbReference type="PANTHER" id="PTHR18895:SF74">
    <property type="entry name" value="MTRF1L RELEASE FACTOR GLUTAMINE METHYLTRANSFERASE"/>
    <property type="match status" value="1"/>
</dbReference>
<keyword evidence="3 7" id="KW-0808">Transferase</keyword>
<dbReference type="EC" id="2.1.1.297" evidence="1"/>
<comment type="catalytic activity">
    <reaction evidence="5">
        <text>L-glutaminyl-[peptide chain release factor] + S-adenosyl-L-methionine = N(5)-methyl-L-glutaminyl-[peptide chain release factor] + S-adenosyl-L-homocysteine + H(+)</text>
        <dbReference type="Rhea" id="RHEA:42896"/>
        <dbReference type="Rhea" id="RHEA-COMP:10271"/>
        <dbReference type="Rhea" id="RHEA-COMP:10272"/>
        <dbReference type="ChEBI" id="CHEBI:15378"/>
        <dbReference type="ChEBI" id="CHEBI:30011"/>
        <dbReference type="ChEBI" id="CHEBI:57856"/>
        <dbReference type="ChEBI" id="CHEBI:59789"/>
        <dbReference type="ChEBI" id="CHEBI:61891"/>
        <dbReference type="EC" id="2.1.1.297"/>
    </reaction>
</comment>
<gene>
    <name evidence="7" type="ORF">FHX33_002467</name>
</gene>
<proteinExistence type="predicted"/>
<evidence type="ECO:0000313" key="7">
    <source>
        <dbReference type="EMBL" id="MBB2967704.1"/>
    </source>
</evidence>
<dbReference type="AlphaFoldDB" id="A0A7W4YKI4"/>
<reference evidence="7 8" key="1">
    <citation type="submission" date="2020-08" db="EMBL/GenBank/DDBJ databases">
        <title>Sequencing the genomes of 1000 actinobacteria strains.</title>
        <authorList>
            <person name="Klenk H.-P."/>
        </authorList>
    </citation>
    <scope>NUCLEOTIDE SEQUENCE [LARGE SCALE GENOMIC DNA]</scope>
    <source>
        <strain evidence="7 8">DSM 20146</strain>
    </source>
</reference>
<evidence type="ECO:0000256" key="3">
    <source>
        <dbReference type="ARBA" id="ARBA00022679"/>
    </source>
</evidence>
<name>A0A7W4YKI4_LEIAQ</name>
<dbReference type="InterPro" id="IPR004556">
    <property type="entry name" value="HemK-like"/>
</dbReference>